<dbReference type="Proteomes" id="UP001500767">
    <property type="component" value="Unassembled WGS sequence"/>
</dbReference>
<dbReference type="EMBL" id="BAAAYR010000001">
    <property type="protein sequence ID" value="GAA3552130.1"/>
    <property type="molecule type" value="Genomic_DNA"/>
</dbReference>
<sequence>MAVDHVGAPAQDARPDRLRPSTRVLLVAFVCLTLVATNQLFVLARRTATLFSWTIQPPLSAAFLGASYAAGCVLSVLALRSRSWLDARTPLVTVLVFAALTLVATLLHLDRFHFHAPGLAAVGAAWVWLVVYLVVPVALLVVVVRQSRVPHPGPTSPRTPRTLPAWLLGLLGLQGLVLGVAAVGLFLAPAAAARWWPWTLTPLTARMIAAWLAALAVAALLSLRERDVARVRIPAVAYVVFGLLQLLALVLYGEAFARGSAAATVYVVALVVALGTGVTGLALVARHRRTARETP</sequence>
<keyword evidence="1" id="KW-0472">Membrane</keyword>
<feature type="transmembrane region" description="Helical" evidence="1">
    <location>
        <begin position="165"/>
        <end position="191"/>
    </location>
</feature>
<reference evidence="3" key="1">
    <citation type="journal article" date="2019" name="Int. J. Syst. Evol. Microbiol.">
        <title>The Global Catalogue of Microorganisms (GCM) 10K type strain sequencing project: providing services to taxonomists for standard genome sequencing and annotation.</title>
        <authorList>
            <consortium name="The Broad Institute Genomics Platform"/>
            <consortium name="The Broad Institute Genome Sequencing Center for Infectious Disease"/>
            <person name="Wu L."/>
            <person name="Ma J."/>
        </authorList>
    </citation>
    <scope>NUCLEOTIDE SEQUENCE [LARGE SCALE GENOMIC DNA]</scope>
    <source>
        <strain evidence="3">JCM 16540</strain>
    </source>
</reference>
<feature type="transmembrane region" description="Helical" evidence="1">
    <location>
        <begin position="203"/>
        <end position="223"/>
    </location>
</feature>
<feature type="transmembrane region" description="Helical" evidence="1">
    <location>
        <begin position="235"/>
        <end position="253"/>
    </location>
</feature>
<dbReference type="RefSeq" id="WP_204912488.1">
    <property type="nucleotide sequence ID" value="NZ_BAAAYR010000001.1"/>
</dbReference>
<evidence type="ECO:0000313" key="2">
    <source>
        <dbReference type="EMBL" id="GAA3552130.1"/>
    </source>
</evidence>
<proteinExistence type="predicted"/>
<feature type="transmembrane region" description="Helical" evidence="1">
    <location>
        <begin position="91"/>
        <end position="109"/>
    </location>
</feature>
<evidence type="ECO:0000313" key="3">
    <source>
        <dbReference type="Proteomes" id="UP001500767"/>
    </source>
</evidence>
<feature type="transmembrane region" description="Helical" evidence="1">
    <location>
        <begin position="121"/>
        <end position="144"/>
    </location>
</feature>
<accession>A0ABP6WIQ2</accession>
<organism evidence="2 3">
    <name type="scientific">Microlunatus spumicola</name>
    <dbReference type="NCBI Taxonomy" id="81499"/>
    <lineage>
        <taxon>Bacteria</taxon>
        <taxon>Bacillati</taxon>
        <taxon>Actinomycetota</taxon>
        <taxon>Actinomycetes</taxon>
        <taxon>Propionibacteriales</taxon>
        <taxon>Propionibacteriaceae</taxon>
        <taxon>Microlunatus</taxon>
    </lineage>
</organism>
<keyword evidence="1" id="KW-0812">Transmembrane</keyword>
<feature type="transmembrane region" description="Helical" evidence="1">
    <location>
        <begin position="59"/>
        <end position="79"/>
    </location>
</feature>
<protein>
    <submittedName>
        <fullName evidence="2">Uncharacterized protein</fullName>
    </submittedName>
</protein>
<gene>
    <name evidence="2" type="ORF">GCM10022197_03860</name>
</gene>
<name>A0ABP6WIQ2_9ACTN</name>
<comment type="caution">
    <text evidence="2">The sequence shown here is derived from an EMBL/GenBank/DDBJ whole genome shotgun (WGS) entry which is preliminary data.</text>
</comment>
<evidence type="ECO:0000256" key="1">
    <source>
        <dbReference type="SAM" id="Phobius"/>
    </source>
</evidence>
<keyword evidence="1" id="KW-1133">Transmembrane helix</keyword>
<feature type="transmembrane region" description="Helical" evidence="1">
    <location>
        <begin position="24"/>
        <end position="44"/>
    </location>
</feature>
<keyword evidence="3" id="KW-1185">Reference proteome</keyword>
<feature type="transmembrane region" description="Helical" evidence="1">
    <location>
        <begin position="265"/>
        <end position="285"/>
    </location>
</feature>